<comment type="similarity">
    <text evidence="1">Belongs to the low molecular weight phosphotyrosine protein phosphatase family.</text>
</comment>
<dbReference type="PANTHER" id="PTHR11717">
    <property type="entry name" value="LOW MOLECULAR WEIGHT PROTEIN TYROSINE PHOSPHATASE"/>
    <property type="match status" value="1"/>
</dbReference>
<dbReference type="CDD" id="cd16343">
    <property type="entry name" value="LMWPTP"/>
    <property type="match status" value="1"/>
</dbReference>
<comment type="catalytic activity">
    <reaction evidence="5">
        <text>O-phospho-L-tyrosyl-[protein] + H2O = L-tyrosyl-[protein] + phosphate</text>
        <dbReference type="Rhea" id="RHEA:10684"/>
        <dbReference type="Rhea" id="RHEA-COMP:10136"/>
        <dbReference type="Rhea" id="RHEA-COMP:20101"/>
        <dbReference type="ChEBI" id="CHEBI:15377"/>
        <dbReference type="ChEBI" id="CHEBI:43474"/>
        <dbReference type="ChEBI" id="CHEBI:46858"/>
        <dbReference type="ChEBI" id="CHEBI:61978"/>
        <dbReference type="EC" id="3.1.3.48"/>
    </reaction>
</comment>
<evidence type="ECO:0000256" key="3">
    <source>
        <dbReference type="ARBA" id="ARBA00022801"/>
    </source>
</evidence>
<protein>
    <recommendedName>
        <fullName evidence="2">protein-tyrosine-phosphatase</fullName>
        <ecNumber evidence="2">3.1.3.48</ecNumber>
    </recommendedName>
</protein>
<evidence type="ECO:0000256" key="5">
    <source>
        <dbReference type="ARBA" id="ARBA00051722"/>
    </source>
</evidence>
<gene>
    <name evidence="7" type="ORF">JZO69_08260</name>
</gene>
<dbReference type="Pfam" id="PF01451">
    <property type="entry name" value="LMWPc"/>
    <property type="match status" value="1"/>
</dbReference>
<dbReference type="SUPFAM" id="SSF52788">
    <property type="entry name" value="Phosphotyrosine protein phosphatases I"/>
    <property type="match status" value="1"/>
</dbReference>
<organism evidence="7 8">
    <name type="scientific">Candidatus Enterococcus ikei</name>
    <dbReference type="NCBI Taxonomy" id="2815326"/>
    <lineage>
        <taxon>Bacteria</taxon>
        <taxon>Bacillati</taxon>
        <taxon>Bacillota</taxon>
        <taxon>Bacilli</taxon>
        <taxon>Lactobacillales</taxon>
        <taxon>Enterococcaceae</taxon>
        <taxon>Enterococcus</taxon>
    </lineage>
</organism>
<dbReference type="EMBL" id="JAFLWD010000017">
    <property type="protein sequence ID" value="MBO0440350.1"/>
    <property type="molecule type" value="Genomic_DNA"/>
</dbReference>
<dbReference type="PRINTS" id="PR00719">
    <property type="entry name" value="LMWPTPASE"/>
</dbReference>
<reference evidence="7 8" key="1">
    <citation type="submission" date="2021-03" db="EMBL/GenBank/DDBJ databases">
        <title>Enterococcal diversity collection.</title>
        <authorList>
            <person name="Gilmore M.S."/>
            <person name="Schwartzman J."/>
            <person name="Van Tyne D."/>
            <person name="Martin M."/>
            <person name="Earl A.M."/>
            <person name="Manson A.L."/>
            <person name="Straub T."/>
            <person name="Salamzade R."/>
            <person name="Saavedra J."/>
            <person name="Lebreton F."/>
            <person name="Prichula J."/>
            <person name="Schaufler K."/>
            <person name="Gaca A."/>
            <person name="Sgardioli B."/>
            <person name="Wagenaar J."/>
            <person name="Strong T."/>
        </authorList>
    </citation>
    <scope>NUCLEOTIDE SEQUENCE [LARGE SCALE GENOMIC DNA]</scope>
    <source>
        <strain evidence="7 8">DIV0869a</strain>
    </source>
</reference>
<dbReference type="Proteomes" id="UP000664632">
    <property type="component" value="Unassembled WGS sequence"/>
</dbReference>
<keyword evidence="4" id="KW-0904">Protein phosphatase</keyword>
<dbReference type="PANTHER" id="PTHR11717:SF7">
    <property type="entry name" value="LOW MOLECULAR WEIGHT PHOSPHOTYROSINE PROTEIN PHOSPHATASE"/>
    <property type="match status" value="1"/>
</dbReference>
<accession>A0ABS3GYQ5</accession>
<keyword evidence="8" id="KW-1185">Reference proteome</keyword>
<dbReference type="InterPro" id="IPR017867">
    <property type="entry name" value="Tyr_phospatase_low_mol_wt"/>
</dbReference>
<name>A0ABS3GYQ5_9ENTE</name>
<comment type="caution">
    <text evidence="7">The sequence shown here is derived from an EMBL/GenBank/DDBJ whole genome shotgun (WGS) entry which is preliminary data.</text>
</comment>
<dbReference type="InterPro" id="IPR050438">
    <property type="entry name" value="LMW_PTPase"/>
</dbReference>
<keyword evidence="3" id="KW-0378">Hydrolase</keyword>
<dbReference type="SMART" id="SM00226">
    <property type="entry name" value="LMWPc"/>
    <property type="match status" value="1"/>
</dbReference>
<evidence type="ECO:0000259" key="6">
    <source>
        <dbReference type="SMART" id="SM00226"/>
    </source>
</evidence>
<sequence>MEKILFVCLGNICRSPMAEAIFREKVKQNGLGNQISVSSVATSHWEVGSLPHKGTQKILNQHGIAFSGIRATQITKKDFEDYDLLVGMDKNVVDDVKQMAPASAMDKIHLFLEFSPEMKDKDVPDPYYTGDFQQTYQLIDEGTDTWLEYVKKMIDL</sequence>
<evidence type="ECO:0000313" key="7">
    <source>
        <dbReference type="EMBL" id="MBO0440350.1"/>
    </source>
</evidence>
<evidence type="ECO:0000256" key="1">
    <source>
        <dbReference type="ARBA" id="ARBA00011063"/>
    </source>
</evidence>
<feature type="domain" description="Phosphotyrosine protein phosphatase I" evidence="6">
    <location>
        <begin position="2"/>
        <end position="149"/>
    </location>
</feature>
<proteinExistence type="inferred from homology"/>
<evidence type="ECO:0000256" key="2">
    <source>
        <dbReference type="ARBA" id="ARBA00013064"/>
    </source>
</evidence>
<dbReference type="Gene3D" id="3.40.50.2300">
    <property type="match status" value="1"/>
</dbReference>
<dbReference type="InterPro" id="IPR023485">
    <property type="entry name" value="Ptyr_pPase"/>
</dbReference>
<dbReference type="EC" id="3.1.3.48" evidence="2"/>
<dbReference type="InterPro" id="IPR036196">
    <property type="entry name" value="Ptyr_pPase_sf"/>
</dbReference>
<evidence type="ECO:0000256" key="4">
    <source>
        <dbReference type="ARBA" id="ARBA00022912"/>
    </source>
</evidence>
<dbReference type="RefSeq" id="WP_207112409.1">
    <property type="nucleotide sequence ID" value="NZ_JAFLWD010000017.1"/>
</dbReference>
<evidence type="ECO:0000313" key="8">
    <source>
        <dbReference type="Proteomes" id="UP000664632"/>
    </source>
</evidence>